<dbReference type="RefSeq" id="WP_015089437.1">
    <property type="nucleotide sequence ID" value="NC_019567.1"/>
</dbReference>
<evidence type="ECO:0000313" key="2">
    <source>
        <dbReference type="Proteomes" id="UP000010074"/>
    </source>
</evidence>
<dbReference type="SUPFAM" id="SSF52540">
    <property type="entry name" value="P-loop containing nucleoside triphosphate hydrolases"/>
    <property type="match status" value="1"/>
</dbReference>
<dbReference type="OrthoDB" id="784829at2"/>
<dbReference type="AlphaFoldDB" id="K7YJW1"/>
<evidence type="ECO:0008006" key="3">
    <source>
        <dbReference type="Google" id="ProtNLM"/>
    </source>
</evidence>
<dbReference type="InterPro" id="IPR027417">
    <property type="entry name" value="P-loop_NTPase"/>
</dbReference>
<evidence type="ECO:0000313" key="1">
    <source>
        <dbReference type="EMBL" id="AFX99950.1"/>
    </source>
</evidence>
<gene>
    <name evidence="1" type="ORF">Bdt_0242</name>
</gene>
<sequence>MKRNGKQQQIRSNQAKKVIDQILTQDNISLINHRRTDGFIRVQYDDGVDIMPISGSSIFVQQIAWTHFETSLSDATVKQIHQTLNANAIFGRDASELNSRVAHHDGSIWYDLGRSVVRISSNGWEIVTDPPNIFKRYSQGKRQVIPQLGGNYWDLHNFFFITPEQRLLFACWVLASFIPGIPHPALVLHGSQGAAKSSTMKVLLKLIDPSQNEDAQTDDENQLLLNASHRHVLPLDNLSMVSPRMSDLLCKIITGSGRVRRKLFSDEDEVINQLQNVVIMNGINIPASRPDLLDRCTTINLQRIPSELRLDEKTLRERFDRQLPFILGDCFTLVSKAMALYPEIQLTKLFRLADFTKWGAAFAQALGHSKEEFMAAYQQNQNDLTEESLLASPLGRAIKYYMGDHEVLEGTPTSILIKLNGVAYEAGVNPRDLPENAYSFGRQFNSVQTNLEQCGMHVEFKRSRERIYRISNSSKAGVRNVETSVVQQTLPLNSDDCDVSDMLPEENGGPS</sequence>
<organism evidence="1 2">
    <name type="scientific">Bdellovibrio bacteriovorus str. Tiberius</name>
    <dbReference type="NCBI Taxonomy" id="1069642"/>
    <lineage>
        <taxon>Bacteria</taxon>
        <taxon>Pseudomonadati</taxon>
        <taxon>Bdellovibrionota</taxon>
        <taxon>Bdellovibrionia</taxon>
        <taxon>Bdellovibrionales</taxon>
        <taxon>Pseudobdellovibrionaceae</taxon>
        <taxon>Bdellovibrio</taxon>
    </lineage>
</organism>
<dbReference type="EMBL" id="CP002930">
    <property type="protein sequence ID" value="AFX99950.1"/>
    <property type="molecule type" value="Genomic_DNA"/>
</dbReference>
<dbReference type="Proteomes" id="UP000010074">
    <property type="component" value="Chromosome"/>
</dbReference>
<reference evidence="1 2" key="1">
    <citation type="journal article" date="2012" name="BMC Genomics">
        <title>Genome analysis of a simultaneously predatory and prey-independent, novel Bdellovibrio bacteriovorus from the River Tiber, supports in silico predictions of both ancient and recent lateral gene transfer from diverse bacteria.</title>
        <authorList>
            <person name="Hobley L."/>
            <person name="Lerner T.R."/>
            <person name="Williams L.E."/>
            <person name="Lambert C."/>
            <person name="Till R."/>
            <person name="Milner D.S."/>
            <person name="Basford S.M."/>
            <person name="Capeness M.J."/>
            <person name="Fenton A.K."/>
            <person name="Atterbury R.J."/>
            <person name="Harris M.A."/>
            <person name="Sockett R.E."/>
        </authorList>
    </citation>
    <scope>NUCLEOTIDE SEQUENCE [LARGE SCALE GENOMIC DNA]</scope>
    <source>
        <strain evidence="1 2">Tiberius</strain>
    </source>
</reference>
<protein>
    <recommendedName>
        <fullName evidence="3">ATP-binding protein</fullName>
    </recommendedName>
</protein>
<dbReference type="PATRIC" id="fig|1069642.3.peg.237"/>
<dbReference type="HOGENOM" id="CLU_025569_2_1_7"/>
<accession>K7YJW1</accession>
<dbReference type="KEGG" id="bbat:Bdt_0242"/>
<dbReference type="STRING" id="1069642.Bdt_0242"/>
<name>K7YJW1_BDEBC</name>
<proteinExistence type="predicted"/>